<accession>A0A2S0HZQ2</accession>
<dbReference type="AlphaFoldDB" id="A0A2S0HZQ2"/>
<sequence>MTRSTLVVLLPIFAFLFLSGCTRPVKDSGTNENAIGSSEIKKSGKPRVVTKEFKEYWFSGTAEITSYELMQERYGELRKGTAVTVFVSENFLPDVQVKAEQSSKETIPVLKFNSTKKFLTGIYPYSVMTSAFSPIAKKDHAIKISNSVQEWCGQVYMQLNNREKFEFIGHSYFEGEADQKASLDKTWLEDELWNLIRINPEELPTGDITIVPPLEFLRMRHKNISIQNAVASLKQGDSISTYLLKYPELERELIIYFNSSFPFEIEKWEETNSAWGNNQRLTTTATRMKRIKNAYWSRNSNADVALRDSLGLNP</sequence>
<organism evidence="1 2">
    <name type="scientific">Pukyongia salina</name>
    <dbReference type="NCBI Taxonomy" id="2094025"/>
    <lineage>
        <taxon>Bacteria</taxon>
        <taxon>Pseudomonadati</taxon>
        <taxon>Bacteroidota</taxon>
        <taxon>Flavobacteriia</taxon>
        <taxon>Flavobacteriales</taxon>
        <taxon>Flavobacteriaceae</taxon>
        <taxon>Pukyongia</taxon>
    </lineage>
</organism>
<reference evidence="1 2" key="1">
    <citation type="submission" date="2018-02" db="EMBL/GenBank/DDBJ databases">
        <title>Genomic analysis of the strain RR4-38 isolated from a seawater recirculating aquaculture system.</title>
        <authorList>
            <person name="Kim Y.-S."/>
            <person name="Jang Y.H."/>
            <person name="Kim K.-H."/>
        </authorList>
    </citation>
    <scope>NUCLEOTIDE SEQUENCE [LARGE SCALE GENOMIC DNA]</scope>
    <source>
        <strain evidence="1 2">RR4-38</strain>
    </source>
</reference>
<evidence type="ECO:0000313" key="2">
    <source>
        <dbReference type="Proteomes" id="UP000238442"/>
    </source>
</evidence>
<proteinExistence type="predicted"/>
<keyword evidence="2" id="KW-1185">Reference proteome</keyword>
<gene>
    <name evidence="1" type="ORF">C5O00_13630</name>
</gene>
<dbReference type="KEGG" id="aue:C5O00_13630"/>
<dbReference type="PROSITE" id="PS51257">
    <property type="entry name" value="PROKAR_LIPOPROTEIN"/>
    <property type="match status" value="1"/>
</dbReference>
<dbReference type="Proteomes" id="UP000238442">
    <property type="component" value="Chromosome"/>
</dbReference>
<protein>
    <submittedName>
        <fullName evidence="1">Septum formation inhibitor Maf</fullName>
    </submittedName>
</protein>
<evidence type="ECO:0000313" key="1">
    <source>
        <dbReference type="EMBL" id="AVI52139.1"/>
    </source>
</evidence>
<name>A0A2S0HZQ2_9FLAO</name>
<dbReference type="RefSeq" id="WP_105217379.1">
    <property type="nucleotide sequence ID" value="NZ_CP027062.1"/>
</dbReference>
<dbReference type="OrthoDB" id="5496093at2"/>
<dbReference type="EMBL" id="CP027062">
    <property type="protein sequence ID" value="AVI52139.1"/>
    <property type="molecule type" value="Genomic_DNA"/>
</dbReference>